<feature type="domain" description="Protein HGH1 C-terminal" evidence="14">
    <location>
        <begin position="286"/>
        <end position="340"/>
    </location>
</feature>
<feature type="transmembrane region" description="Helical" evidence="12">
    <location>
        <begin position="1235"/>
        <end position="1254"/>
    </location>
</feature>
<dbReference type="Pfam" id="PF03169">
    <property type="entry name" value="OPT"/>
    <property type="match status" value="1"/>
</dbReference>
<feature type="transmembrane region" description="Helical" evidence="12">
    <location>
        <begin position="1311"/>
        <end position="1335"/>
    </location>
</feature>
<feature type="transmembrane region" description="Helical" evidence="12">
    <location>
        <begin position="815"/>
        <end position="840"/>
    </location>
</feature>
<feature type="transmembrane region" description="Helical" evidence="12">
    <location>
        <begin position="852"/>
        <end position="873"/>
    </location>
</feature>
<feature type="transmembrane region" description="Helical" evidence="12">
    <location>
        <begin position="1274"/>
        <end position="1299"/>
    </location>
</feature>
<organism evidence="15 16">
    <name type="scientific">Penicillium antarcticum</name>
    <dbReference type="NCBI Taxonomy" id="416450"/>
    <lineage>
        <taxon>Eukaryota</taxon>
        <taxon>Fungi</taxon>
        <taxon>Dikarya</taxon>
        <taxon>Ascomycota</taxon>
        <taxon>Pezizomycotina</taxon>
        <taxon>Eurotiomycetes</taxon>
        <taxon>Eurotiomycetidae</taxon>
        <taxon>Eurotiales</taxon>
        <taxon>Aspergillaceae</taxon>
        <taxon>Penicillium</taxon>
    </lineage>
</organism>
<feature type="transmembrane region" description="Helical" evidence="12">
    <location>
        <begin position="751"/>
        <end position="769"/>
    </location>
</feature>
<feature type="compositionally biased region" description="Polar residues" evidence="11">
    <location>
        <begin position="394"/>
        <end position="409"/>
    </location>
</feature>
<sequence>MPTELEELVEFLHHGNTQIRQIAAENLVGFSTAQPDLFKRDQLLPIRDLKLLARDYTPIAKNALTMLVNLSGDEEVLKVLAEDDQFIETLLLKLTLRQSVKDPNVDEVAMLLANLVKSDVLQKLFELKRKVPEAVSTSENAIDQIMDCFVKGAEGGLNKNANYDYLSYVFADLSQTEKGRAYFTERQEYDGVVPITKLTVFTEHKSNIRRKGVASTIKNVAFDIASHPMLFDEDAVNLLPYLLLPLAGPEEFSDEDSMDMLPDLQLLPPDKQRDSDNTIVTTHLETLLLMTTSREGRDKMRAVKVYPLIRETHLNVQDENVQEACDRLVQVLMRDEEGEGQEPEQPQLEPAKNEDDQFSLALLSPTSDSSNTQTKLKLLHALNRKYTQRKWLPAQNQDPVNSDPCNNEYSDSDSDIDLPPDVNPDTGTGTGTIAQRVRAFMSRAPLLSSPALGAATYGAVRIPDGDEDGDEIEVGAEAATGTTRSTGSRRKARLQRASFENGAASSSAGPRRSHSFVRRRNSMYAERRGRRPSSAASDVGMGADSKFSFATGLAVQGNPVMQETPASSPYMSSDEDDILDIDDDDSKPSDEDPPDNSPYAQVRASVPATDNVTLSINTPRMWILSLLFSLTGSAANLFFSLRYPSVAITPIIALVLVHPLGKFWDVLCKHTGDPVEVFENGSLHHRETLNGDNDTPFVSLRTKVRLWFGQGRWNEKEHACVYISSNVSFGFAFATDVLVEQHKFYNQEVPITYQLLLIISTQVLGYAFAGLTRRFLVRPSAMIWPGTLMSTAMFSTMHKSVNKKANGWSISRYKFFIIVWAGAFLWYFVPGLLMPALSYFNVITWLAPKNVVVSNLFGVASGLGMFPLTFDWAQIAYIGSPLLTPWWAAANIVTGLVVVIWAVAPILYYKNVLFSSYMPILSTAVFDNTGKPYNVSRILTGEFLFDEQAYKDYSPVYLPITYVLSYGVQFAALTSLVTHTICWYGKDIWQQTRKAFDERQDAPAMETYQPLRGHNRDSQQSFDISRSGSDPRLESQLGMEDVHCRLMRRYKDAPLTWYILVFISMLAIATFTVEYYPTHLPWYGLLLALIITSIFFIPVGIIMAVTNQHSSLYLVCQLICGIVFPGRPVANMIFVTYSYISSAQGIKFSSDLKLGHYMKIPPRILFGVQMMATLVSSLTQIGVLNWMFTYIPKLCTPEAINGFNCPIARVHFNGSILWGVVGPQRFFGPGGLYRPLVWAFLVGAVAPLGTWLLGRHSKKSFWRKVNFPILFGSLSWIPPATGLNFSIWALVCFIFNYVIRRKRTAWWEKYAMTLSAALDSGLAFAVVVVFFAFIYPGWVDGFKWWGTEIYKQGCDWIACPYKQLEPGQKFGQ</sequence>
<dbReference type="InterPro" id="IPR007206">
    <property type="entry name" value="Protein_HGH1_C"/>
</dbReference>
<keyword evidence="8" id="KW-0653">Protein transport</keyword>
<evidence type="ECO:0000259" key="14">
    <source>
        <dbReference type="Pfam" id="PF04064"/>
    </source>
</evidence>
<keyword evidence="16" id="KW-1185">Reference proteome</keyword>
<dbReference type="InterPro" id="IPR004648">
    <property type="entry name" value="Oligpept_transpt"/>
</dbReference>
<dbReference type="GO" id="GO:0016020">
    <property type="term" value="C:membrane"/>
    <property type="evidence" value="ECO:0007669"/>
    <property type="project" value="UniProtKB-SubCell"/>
</dbReference>
<comment type="subcellular location">
    <subcellularLocation>
        <location evidence="1">Membrane</location>
        <topology evidence="1">Multi-pass membrane protein</topology>
    </subcellularLocation>
</comment>
<evidence type="ECO:0000256" key="9">
    <source>
        <dbReference type="ARBA" id="ARBA00022989"/>
    </source>
</evidence>
<evidence type="ECO:0000256" key="2">
    <source>
        <dbReference type="ARBA" id="ARBA00006712"/>
    </source>
</evidence>
<dbReference type="InterPro" id="IPR016024">
    <property type="entry name" value="ARM-type_fold"/>
</dbReference>
<evidence type="ECO:0000259" key="13">
    <source>
        <dbReference type="Pfam" id="PF04063"/>
    </source>
</evidence>
<feature type="region of interest" description="Disordered" evidence="11">
    <location>
        <begin position="390"/>
        <end position="431"/>
    </location>
</feature>
<protein>
    <recommendedName>
        <fullName evidence="4">Protein HGH1 homolog</fullName>
    </recommendedName>
</protein>
<dbReference type="EMBL" id="MDYN01000035">
    <property type="protein sequence ID" value="OQD80495.1"/>
    <property type="molecule type" value="Genomic_DNA"/>
</dbReference>
<evidence type="ECO:0000256" key="10">
    <source>
        <dbReference type="ARBA" id="ARBA00023136"/>
    </source>
</evidence>
<dbReference type="NCBIfam" id="TIGR00728">
    <property type="entry name" value="OPT_sfam"/>
    <property type="match status" value="1"/>
</dbReference>
<reference evidence="16" key="1">
    <citation type="journal article" date="2017" name="Nat. Microbiol.">
        <title>Global analysis of biosynthetic gene clusters reveals vast potential of secondary metabolite production in Penicillium species.</title>
        <authorList>
            <person name="Nielsen J.C."/>
            <person name="Grijseels S."/>
            <person name="Prigent S."/>
            <person name="Ji B."/>
            <person name="Dainat J."/>
            <person name="Nielsen K.F."/>
            <person name="Frisvad J.C."/>
            <person name="Workman M."/>
            <person name="Nielsen J."/>
        </authorList>
    </citation>
    <scope>NUCLEOTIDE SEQUENCE [LARGE SCALE GENOMIC DNA]</scope>
    <source>
        <strain evidence="16">IBT 31811</strain>
    </source>
</reference>
<feature type="compositionally biased region" description="Polar residues" evidence="11">
    <location>
        <begin position="1018"/>
        <end position="1028"/>
    </location>
</feature>
<evidence type="ECO:0000256" key="6">
    <source>
        <dbReference type="ARBA" id="ARBA00022692"/>
    </source>
</evidence>
<feature type="region of interest" description="Disordered" evidence="11">
    <location>
        <begin position="336"/>
        <end position="355"/>
    </location>
</feature>
<evidence type="ECO:0000313" key="15">
    <source>
        <dbReference type="EMBL" id="OQD80495.1"/>
    </source>
</evidence>
<dbReference type="GO" id="GO:0015031">
    <property type="term" value="P:protein transport"/>
    <property type="evidence" value="ECO:0007669"/>
    <property type="project" value="UniProtKB-KW"/>
</dbReference>
<dbReference type="InterPro" id="IPR007205">
    <property type="entry name" value="Protein_HGH1_N"/>
</dbReference>
<gene>
    <name evidence="15" type="ORF">PENANT_c035G00351</name>
</gene>
<feature type="transmembrane region" description="Helical" evidence="12">
    <location>
        <begin position="1055"/>
        <end position="1076"/>
    </location>
</feature>
<dbReference type="SUPFAM" id="SSF48371">
    <property type="entry name" value="ARM repeat"/>
    <property type="match status" value="1"/>
</dbReference>
<evidence type="ECO:0000256" key="4">
    <source>
        <dbReference type="ARBA" id="ARBA00014076"/>
    </source>
</evidence>
<evidence type="ECO:0000256" key="8">
    <source>
        <dbReference type="ARBA" id="ARBA00022927"/>
    </source>
</evidence>
<feature type="domain" description="Protein HGH1 N-terminal" evidence="13">
    <location>
        <begin position="101"/>
        <end position="280"/>
    </location>
</feature>
<evidence type="ECO:0000313" key="16">
    <source>
        <dbReference type="Proteomes" id="UP000191672"/>
    </source>
</evidence>
<feature type="transmembrane region" description="Helical" evidence="12">
    <location>
        <begin position="775"/>
        <end position="794"/>
    </location>
</feature>
<dbReference type="Pfam" id="PF04063">
    <property type="entry name" value="DUF383"/>
    <property type="match status" value="1"/>
</dbReference>
<keyword evidence="7" id="KW-0571">Peptide transport</keyword>
<keyword evidence="6 12" id="KW-0812">Transmembrane</keyword>
<dbReference type="Gene3D" id="1.25.10.10">
    <property type="entry name" value="Leucine-rich Repeat Variant"/>
    <property type="match status" value="1"/>
</dbReference>
<feature type="region of interest" description="Disordered" evidence="11">
    <location>
        <begin position="475"/>
        <end position="541"/>
    </location>
</feature>
<evidence type="ECO:0000256" key="1">
    <source>
        <dbReference type="ARBA" id="ARBA00004141"/>
    </source>
</evidence>
<comment type="similarity">
    <text evidence="2">Belongs to the HGH1 family.</text>
</comment>
<keyword evidence="9 12" id="KW-1133">Transmembrane helix</keyword>
<evidence type="ECO:0000256" key="11">
    <source>
        <dbReference type="SAM" id="MobiDB-lite"/>
    </source>
</evidence>
<name>A0A1V6PU49_9EURO</name>
<feature type="compositionally biased region" description="Polar residues" evidence="11">
    <location>
        <begin position="559"/>
        <end position="571"/>
    </location>
</feature>
<dbReference type="InterPro" id="IPR011989">
    <property type="entry name" value="ARM-like"/>
</dbReference>
<feature type="compositionally biased region" description="Basic residues" evidence="11">
    <location>
        <begin position="511"/>
        <end position="521"/>
    </location>
</feature>
<dbReference type="GO" id="GO:0035673">
    <property type="term" value="F:oligopeptide transmembrane transporter activity"/>
    <property type="evidence" value="ECO:0007669"/>
    <property type="project" value="InterPro"/>
</dbReference>
<feature type="transmembrane region" description="Helical" evidence="12">
    <location>
        <begin position="885"/>
        <end position="909"/>
    </location>
</feature>
<feature type="transmembrane region" description="Helical" evidence="12">
    <location>
        <begin position="1160"/>
        <end position="1184"/>
    </location>
</feature>
<feature type="region of interest" description="Disordered" evidence="11">
    <location>
        <begin position="1007"/>
        <end position="1034"/>
    </location>
</feature>
<evidence type="ECO:0000256" key="5">
    <source>
        <dbReference type="ARBA" id="ARBA00022448"/>
    </source>
</evidence>
<accession>A0A1V6PU49</accession>
<dbReference type="Proteomes" id="UP000191672">
    <property type="component" value="Unassembled WGS sequence"/>
</dbReference>
<feature type="transmembrane region" description="Helical" evidence="12">
    <location>
        <begin position="1112"/>
        <end position="1140"/>
    </location>
</feature>
<keyword evidence="10 12" id="KW-0472">Membrane</keyword>
<comment type="caution">
    <text evidence="15">The sequence shown here is derived from an EMBL/GenBank/DDBJ whole genome shotgun (WGS) entry which is preliminary data.</text>
</comment>
<dbReference type="Pfam" id="PF04064">
    <property type="entry name" value="DUF384"/>
    <property type="match status" value="1"/>
</dbReference>
<evidence type="ECO:0000256" key="12">
    <source>
        <dbReference type="SAM" id="Phobius"/>
    </source>
</evidence>
<feature type="compositionally biased region" description="Low complexity" evidence="11">
    <location>
        <begin position="475"/>
        <end position="486"/>
    </location>
</feature>
<evidence type="ECO:0000256" key="3">
    <source>
        <dbReference type="ARBA" id="ARBA00008807"/>
    </source>
</evidence>
<keyword evidence="5" id="KW-0813">Transport</keyword>
<feature type="region of interest" description="Disordered" evidence="11">
    <location>
        <begin position="556"/>
        <end position="604"/>
    </location>
</feature>
<comment type="similarity">
    <text evidence="3">Belongs to the oligopeptide OPT transporter family.</text>
</comment>
<evidence type="ECO:0000256" key="7">
    <source>
        <dbReference type="ARBA" id="ARBA00022856"/>
    </source>
</evidence>
<feature type="transmembrane region" description="Helical" evidence="12">
    <location>
        <begin position="1082"/>
        <end position="1105"/>
    </location>
</feature>
<dbReference type="PANTHER" id="PTHR22601">
    <property type="entry name" value="ISP4 LIKE PROTEIN"/>
    <property type="match status" value="1"/>
</dbReference>
<feature type="compositionally biased region" description="Acidic residues" evidence="11">
    <location>
        <begin position="573"/>
        <end position="585"/>
    </location>
</feature>
<dbReference type="InterPro" id="IPR004813">
    <property type="entry name" value="OPT"/>
</dbReference>
<dbReference type="NCBIfam" id="TIGR00727">
    <property type="entry name" value="ISP4_OPT"/>
    <property type="match status" value="1"/>
</dbReference>
<proteinExistence type="inferred from homology"/>